<evidence type="ECO:0000313" key="2">
    <source>
        <dbReference type="Proteomes" id="UP000799757"/>
    </source>
</evidence>
<keyword evidence="2" id="KW-1185">Reference proteome</keyword>
<dbReference type="SUPFAM" id="SSF48403">
    <property type="entry name" value="Ankyrin repeat"/>
    <property type="match status" value="1"/>
</dbReference>
<dbReference type="OrthoDB" id="3795339at2759"/>
<dbReference type="InterPro" id="IPR036770">
    <property type="entry name" value="Ankyrin_rpt-contain_sf"/>
</dbReference>
<name>A0A6A6WT67_9PLEO</name>
<proteinExistence type="predicted"/>
<dbReference type="EMBL" id="MU002361">
    <property type="protein sequence ID" value="KAF2787095.1"/>
    <property type="molecule type" value="Genomic_DNA"/>
</dbReference>
<protein>
    <submittedName>
        <fullName evidence="1">Uncharacterized protein</fullName>
    </submittedName>
</protein>
<dbReference type="PANTHER" id="PTHR24121">
    <property type="entry name" value="NO MECHANORECEPTOR POTENTIAL C, ISOFORM D-RELATED"/>
    <property type="match status" value="1"/>
</dbReference>
<reference evidence="1" key="1">
    <citation type="journal article" date="2020" name="Stud. Mycol.">
        <title>101 Dothideomycetes genomes: a test case for predicting lifestyles and emergence of pathogens.</title>
        <authorList>
            <person name="Haridas S."/>
            <person name="Albert R."/>
            <person name="Binder M."/>
            <person name="Bloem J."/>
            <person name="Labutti K."/>
            <person name="Salamov A."/>
            <person name="Andreopoulos B."/>
            <person name="Baker S."/>
            <person name="Barry K."/>
            <person name="Bills G."/>
            <person name="Bluhm B."/>
            <person name="Cannon C."/>
            <person name="Castanera R."/>
            <person name="Culley D."/>
            <person name="Daum C."/>
            <person name="Ezra D."/>
            <person name="Gonzalez J."/>
            <person name="Henrissat B."/>
            <person name="Kuo A."/>
            <person name="Liang C."/>
            <person name="Lipzen A."/>
            <person name="Lutzoni F."/>
            <person name="Magnuson J."/>
            <person name="Mondo S."/>
            <person name="Nolan M."/>
            <person name="Ohm R."/>
            <person name="Pangilinan J."/>
            <person name="Park H.-J."/>
            <person name="Ramirez L."/>
            <person name="Alfaro M."/>
            <person name="Sun H."/>
            <person name="Tritt A."/>
            <person name="Yoshinaga Y."/>
            <person name="Zwiers L.-H."/>
            <person name="Turgeon B."/>
            <person name="Goodwin S."/>
            <person name="Spatafora J."/>
            <person name="Crous P."/>
            <person name="Grigoriev I."/>
        </authorList>
    </citation>
    <scope>NUCLEOTIDE SEQUENCE</scope>
    <source>
        <strain evidence="1">CBS 109.77</strain>
    </source>
</reference>
<dbReference type="PANTHER" id="PTHR24121:SF23">
    <property type="entry name" value="NO MECHANORECEPTOR POTENTIAL C, ISOFORM H"/>
    <property type="match status" value="1"/>
</dbReference>
<sequence>MPPRKSPIQLIRTSIQERNQDAFHDAIQNIKPGTFLIESWHECLKSVLSPEFSGNPSFYLDGLLRHGGDENDAHRRLLLNDEIARLGRFEDTEEEYRDEEMGQIAERILKEILNLYPDLAWTVASDTGRTLFHKAAEAGACTVIEVVGSFIRQRQGKEGIQTTIRIRDVVNGQTALVIAVRGNKNSAVKAVKALMDLDPDQLDESNPNAQADIEFAVEGGKLHILKTLLQNRTHLVTPSLFLRALSDAKYDILVYLVDMCPEMLREPTANFLVTAVKRGQVKVVSLLVEKFPELTSQYELEQRKFRYILSFNSDRYFPADPGARAKIRDLLLPVIIERNPISRIRELLSDSSGRFSSHFGRSVANQS</sequence>
<accession>A0A6A6WT67</accession>
<dbReference type="Proteomes" id="UP000799757">
    <property type="component" value="Unassembled WGS sequence"/>
</dbReference>
<evidence type="ECO:0000313" key="1">
    <source>
        <dbReference type="EMBL" id="KAF2787095.1"/>
    </source>
</evidence>
<gene>
    <name evidence="1" type="ORF">K505DRAFT_133174</name>
</gene>
<organism evidence="1 2">
    <name type="scientific">Melanomma pulvis-pyrius CBS 109.77</name>
    <dbReference type="NCBI Taxonomy" id="1314802"/>
    <lineage>
        <taxon>Eukaryota</taxon>
        <taxon>Fungi</taxon>
        <taxon>Dikarya</taxon>
        <taxon>Ascomycota</taxon>
        <taxon>Pezizomycotina</taxon>
        <taxon>Dothideomycetes</taxon>
        <taxon>Pleosporomycetidae</taxon>
        <taxon>Pleosporales</taxon>
        <taxon>Melanommataceae</taxon>
        <taxon>Melanomma</taxon>
    </lineage>
</organism>
<dbReference type="Gene3D" id="1.25.40.20">
    <property type="entry name" value="Ankyrin repeat-containing domain"/>
    <property type="match status" value="1"/>
</dbReference>
<dbReference type="AlphaFoldDB" id="A0A6A6WT67"/>